<keyword evidence="4" id="KW-1185">Reference proteome</keyword>
<dbReference type="Proteomes" id="UP001234989">
    <property type="component" value="Chromosome 10"/>
</dbReference>
<evidence type="ECO:0000313" key="4">
    <source>
        <dbReference type="Proteomes" id="UP001234989"/>
    </source>
</evidence>
<evidence type="ECO:0000313" key="3">
    <source>
        <dbReference type="EMBL" id="WMV51426.1"/>
    </source>
</evidence>
<evidence type="ECO:0000259" key="2">
    <source>
        <dbReference type="Pfam" id="PF21743"/>
    </source>
</evidence>
<gene>
    <name evidence="3" type="ORF">MTR67_044811</name>
</gene>
<dbReference type="EMBL" id="CP133621">
    <property type="protein sequence ID" value="WMV51426.1"/>
    <property type="molecule type" value="Genomic_DNA"/>
</dbReference>
<organism evidence="3 4">
    <name type="scientific">Solanum verrucosum</name>
    <dbReference type="NCBI Taxonomy" id="315347"/>
    <lineage>
        <taxon>Eukaryota</taxon>
        <taxon>Viridiplantae</taxon>
        <taxon>Streptophyta</taxon>
        <taxon>Embryophyta</taxon>
        <taxon>Tracheophyta</taxon>
        <taxon>Spermatophyta</taxon>
        <taxon>Magnoliopsida</taxon>
        <taxon>eudicotyledons</taxon>
        <taxon>Gunneridae</taxon>
        <taxon>Pentapetalae</taxon>
        <taxon>asterids</taxon>
        <taxon>lamiids</taxon>
        <taxon>Solanales</taxon>
        <taxon>Solanaceae</taxon>
        <taxon>Solanoideae</taxon>
        <taxon>Solaneae</taxon>
        <taxon>Solanum</taxon>
    </lineage>
</organism>
<dbReference type="PANTHER" id="PTHR37384">
    <property type="entry name" value="OS01G0835600 PROTEIN"/>
    <property type="match status" value="1"/>
</dbReference>
<evidence type="ECO:0000256" key="1">
    <source>
        <dbReference type="SAM" id="MobiDB-lite"/>
    </source>
</evidence>
<feature type="domain" description="PTM/DIR17-like Tudor" evidence="2">
    <location>
        <begin position="65"/>
        <end position="112"/>
    </location>
</feature>
<feature type="region of interest" description="Disordered" evidence="1">
    <location>
        <begin position="135"/>
        <end position="154"/>
    </location>
</feature>
<protein>
    <recommendedName>
        <fullName evidence="2">PTM/DIR17-like Tudor domain-containing protein</fullName>
    </recommendedName>
</protein>
<reference evidence="3" key="1">
    <citation type="submission" date="2023-08" db="EMBL/GenBank/DDBJ databases">
        <title>A de novo genome assembly of Solanum verrucosum Schlechtendal, a Mexican diploid species geographically isolated from the other diploid A-genome species in potato relatives.</title>
        <authorList>
            <person name="Hosaka K."/>
        </authorList>
    </citation>
    <scope>NUCLEOTIDE SEQUENCE</scope>
    <source>
        <tissue evidence="3">Young leaves</tissue>
    </source>
</reference>
<accession>A0AAF0UU47</accession>
<dbReference type="InterPro" id="IPR047365">
    <property type="entry name" value="Tudor_AtPTM-like"/>
</dbReference>
<dbReference type="AlphaFoldDB" id="A0AAF0UU47"/>
<proteinExistence type="predicted"/>
<sequence>MDFPFNDDKEESLVPGVFEIPGEPAVVINGLPPISSSVDTFSPFPTVTDAVEESLDTVIGPWFEGREVRKLFGNKYYYGEITEFGEEVGRFKVKYENGNVEELEWNELDQVLQPLNLNIPLATIFTESIRRKQRSIQKSGKSKGGTTNEGVKIE</sequence>
<dbReference type="Pfam" id="PF21743">
    <property type="entry name" value="PTM_DIR17_Tudor"/>
    <property type="match status" value="1"/>
</dbReference>
<feature type="compositionally biased region" description="Polar residues" evidence="1">
    <location>
        <begin position="136"/>
        <end position="154"/>
    </location>
</feature>
<dbReference type="PANTHER" id="PTHR37384:SF1">
    <property type="entry name" value="OS01G0835600 PROTEIN"/>
    <property type="match status" value="1"/>
</dbReference>
<name>A0AAF0UU47_SOLVR</name>